<reference evidence="3 4" key="1">
    <citation type="journal article" date="2013" name="J. Virol.">
        <title>New Insights into the Evolution of Entomopoxvirinae from the Complete Genome Sequences of Four Entomopoxviruses Infecting Adoxophyes honmai, Choristoneura biennis, Choristoneura rosaceana, and Mythimna separata.</title>
        <authorList>
            <person name="Theze J."/>
            <person name="Takatsuka J."/>
            <person name="Li Z."/>
            <person name="Gallais J."/>
            <person name="Doucet D."/>
            <person name="Arif B."/>
            <person name="Nakai M."/>
            <person name="Herniou E.A."/>
        </authorList>
    </citation>
    <scope>NUCLEOTIDE SEQUENCE [LARGE SCALE GENOMIC DNA]</scope>
</reference>
<dbReference type="Proteomes" id="UP000792671">
    <property type="component" value="Genome"/>
</dbReference>
<name>A0A916KQD8_9POXV</name>
<evidence type="ECO:0000256" key="2">
    <source>
        <dbReference type="SAM" id="Phobius"/>
    </source>
</evidence>
<dbReference type="KEGG" id="vg:15613829"/>
<sequence>MNYIILAVIFVIIIIFFYYSIRVINRDTYELETDETENIAKEFVNNINDLKNTDLINKYISDMKLETRIQQLESEIEALKERKTKRVKEITTTEESSTDVEEEVVENALEPEKEILVTKTTKKRNKKILLEE</sequence>
<proteinExistence type="predicted"/>
<organism evidence="3 4">
    <name type="scientific">Mythimna separata entomopoxvirus 'L'</name>
    <dbReference type="NCBI Taxonomy" id="1293572"/>
    <lineage>
        <taxon>Viruses</taxon>
        <taxon>Varidnaviria</taxon>
        <taxon>Bamfordvirae</taxon>
        <taxon>Nucleocytoviricota</taxon>
        <taxon>Pokkesviricetes</taxon>
        <taxon>Chitovirales</taxon>
        <taxon>Poxviridae</taxon>
        <taxon>Entomopoxvirinae</taxon>
        <taxon>Betaentomopoxvirus</taxon>
        <taxon>Betaentomopoxvirus mseparata</taxon>
        <taxon>Mythimna separata entomopoxvirus</taxon>
    </lineage>
</organism>
<gene>
    <name evidence="3" type="ORF">MYSEV_207</name>
</gene>
<dbReference type="GeneID" id="15613829"/>
<feature type="coiled-coil region" evidence="1">
    <location>
        <begin position="62"/>
        <end position="89"/>
    </location>
</feature>
<feature type="transmembrane region" description="Helical" evidence="2">
    <location>
        <begin position="6"/>
        <end position="24"/>
    </location>
</feature>
<keyword evidence="4" id="KW-1185">Reference proteome</keyword>
<dbReference type="OrthoDB" id="28270at10239"/>
<dbReference type="EMBL" id="HF679134">
    <property type="protein sequence ID" value="CCU56405.1"/>
    <property type="molecule type" value="Genomic_DNA"/>
</dbReference>
<evidence type="ECO:0000313" key="3">
    <source>
        <dbReference type="EMBL" id="CCU56405.1"/>
    </source>
</evidence>
<accession>A0A916KQD8</accession>
<keyword evidence="2" id="KW-0812">Transmembrane</keyword>
<evidence type="ECO:0000256" key="1">
    <source>
        <dbReference type="SAM" id="Coils"/>
    </source>
</evidence>
<dbReference type="RefSeq" id="YP_008003724.1">
    <property type="nucleotide sequence ID" value="NC_021246.1"/>
</dbReference>
<protein>
    <submittedName>
        <fullName evidence="3">Uncharacterized protein</fullName>
    </submittedName>
</protein>
<evidence type="ECO:0000313" key="4">
    <source>
        <dbReference type="Proteomes" id="UP000792671"/>
    </source>
</evidence>
<keyword evidence="2" id="KW-1133">Transmembrane helix</keyword>
<keyword evidence="2" id="KW-0472">Membrane</keyword>
<keyword evidence="1" id="KW-0175">Coiled coil</keyword>